<comment type="caution">
    <text evidence="1">The sequence shown here is derived from an EMBL/GenBank/DDBJ whole genome shotgun (WGS) entry which is preliminary data.</text>
</comment>
<dbReference type="Pfam" id="PF13489">
    <property type="entry name" value="Methyltransf_23"/>
    <property type="match status" value="1"/>
</dbReference>
<sequence length="262" mass="29312">MSAPAKPPFRFDRSLLIRLFGARAALLHGDLLMLDRWGFVKRHMPRTGNAEAAFDVGCGTGAFSLNLARRGYRVTGLSWDERNQAVAQERAAICALPADFPIGDARQLGAMEQHKARYEYVLSLENIEHILDDRKLMRDLKACLKSGGWLVLSTPNKDYRAITGVDNGPFPTEETGWHVRRGYTAAMLRELAEGAGLVVEQIGGCSGFFSQKLTTLMRKFGRLGFLVTFPMRILPLLLDRPIARLFGYADYSLTLVAYKPRF</sequence>
<dbReference type="OrthoDB" id="21342at2"/>
<keyword evidence="1" id="KW-0808">Transferase</keyword>
<dbReference type="EMBL" id="VCAO01000008">
    <property type="protein sequence ID" value="TMM46215.1"/>
    <property type="molecule type" value="Genomic_DNA"/>
</dbReference>
<accession>A0A5S3P070</accession>
<dbReference type="Proteomes" id="UP000309668">
    <property type="component" value="Unassembled WGS sequence"/>
</dbReference>
<protein>
    <submittedName>
        <fullName evidence="1">Methyltransferase domain-containing protein</fullName>
    </submittedName>
</protein>
<dbReference type="PANTHER" id="PTHR43861">
    <property type="entry name" value="TRANS-ACONITATE 2-METHYLTRANSFERASE-RELATED"/>
    <property type="match status" value="1"/>
</dbReference>
<dbReference type="AlphaFoldDB" id="A0A5S3P070"/>
<name>A0A5S3P070_9SPHN</name>
<dbReference type="InterPro" id="IPR029063">
    <property type="entry name" value="SAM-dependent_MTases_sf"/>
</dbReference>
<keyword evidence="1" id="KW-0489">Methyltransferase</keyword>
<gene>
    <name evidence="1" type="ORF">FEV51_11450</name>
</gene>
<dbReference type="GO" id="GO:0032259">
    <property type="term" value="P:methylation"/>
    <property type="evidence" value="ECO:0007669"/>
    <property type="project" value="UniProtKB-KW"/>
</dbReference>
<organism evidence="1 2">
    <name type="scientific">Qipengyuania marisflavi</name>
    <dbReference type="NCBI Taxonomy" id="2486356"/>
    <lineage>
        <taxon>Bacteria</taxon>
        <taxon>Pseudomonadati</taxon>
        <taxon>Pseudomonadota</taxon>
        <taxon>Alphaproteobacteria</taxon>
        <taxon>Sphingomonadales</taxon>
        <taxon>Erythrobacteraceae</taxon>
        <taxon>Qipengyuania</taxon>
    </lineage>
</organism>
<dbReference type="GO" id="GO:0008168">
    <property type="term" value="F:methyltransferase activity"/>
    <property type="evidence" value="ECO:0007669"/>
    <property type="project" value="UniProtKB-KW"/>
</dbReference>
<reference evidence="1 2" key="1">
    <citation type="submission" date="2019-05" db="EMBL/GenBank/DDBJ databases">
        <title>Erythrobacter marisflavi sp. nov., isolated from isolated from water of an estuary environment.</title>
        <authorList>
            <person name="Yoon J.-H."/>
        </authorList>
    </citation>
    <scope>NUCLEOTIDE SEQUENCE [LARGE SCALE GENOMIC DNA]</scope>
    <source>
        <strain evidence="1 2">KEM-5</strain>
    </source>
</reference>
<dbReference type="CDD" id="cd02440">
    <property type="entry name" value="AdoMet_MTases"/>
    <property type="match status" value="1"/>
</dbReference>
<dbReference type="SUPFAM" id="SSF53335">
    <property type="entry name" value="S-adenosyl-L-methionine-dependent methyltransferases"/>
    <property type="match status" value="1"/>
</dbReference>
<evidence type="ECO:0000313" key="1">
    <source>
        <dbReference type="EMBL" id="TMM46215.1"/>
    </source>
</evidence>
<evidence type="ECO:0000313" key="2">
    <source>
        <dbReference type="Proteomes" id="UP000309668"/>
    </source>
</evidence>
<proteinExistence type="predicted"/>
<keyword evidence="2" id="KW-1185">Reference proteome</keyword>
<dbReference type="Gene3D" id="3.40.50.150">
    <property type="entry name" value="Vaccinia Virus protein VP39"/>
    <property type="match status" value="1"/>
</dbReference>